<reference evidence="3" key="1">
    <citation type="submission" date="2021-01" db="EMBL/GenBank/DDBJ databases">
        <authorList>
            <person name="Corre E."/>
            <person name="Pelletier E."/>
            <person name="Niang G."/>
            <person name="Scheremetjew M."/>
            <person name="Finn R."/>
            <person name="Kale V."/>
            <person name="Holt S."/>
            <person name="Cochrane G."/>
            <person name="Meng A."/>
            <person name="Brown T."/>
            <person name="Cohen L."/>
        </authorList>
    </citation>
    <scope>NUCLEOTIDE SEQUENCE</scope>
    <source>
        <strain evidence="3">CCMP2078</strain>
    </source>
</reference>
<accession>A0A7R9YF49</accession>
<name>A0A7R9YF49_9STRA</name>
<feature type="domain" description="DUF676" evidence="2">
    <location>
        <begin position="623"/>
        <end position="811"/>
    </location>
</feature>
<dbReference type="PANTHER" id="PTHR12482:SF5">
    <property type="entry name" value="DUF676 DOMAIN-CONTAINING PROTEIN"/>
    <property type="match status" value="1"/>
</dbReference>
<dbReference type="Pfam" id="PF05057">
    <property type="entry name" value="DUF676"/>
    <property type="match status" value="1"/>
</dbReference>
<dbReference type="InterPro" id="IPR022122">
    <property type="entry name" value="DUF3657"/>
</dbReference>
<dbReference type="AlphaFoldDB" id="A0A7R9YF49"/>
<gene>
    <name evidence="3" type="ORF">PPYR1160_LOCUS13533</name>
</gene>
<sequence>MFHIQVDLVAHVAKFTNLELYSRGLYFVKLSGNSHHNAGVATPYATFAKPPTLDSFVGGDRVPYEAHEVLFSGELSGDGSSYVTRVIPIRYRDETVELNEGAHFQLTFPADQADTDAELHVALFFCPFVKGVESRSLADLIPPQPQFECVATQRLLIRQVARGLHAFYPVTFDDMHLCEVEMTFHTLVTNLKFEASHARPVKHEHARSRDVEIACYLFPPANSLAPESKESPEAAAEAAETQQAYVFRPRKEVEEAGLLLKQQYVRPLLTAHKFATESLEWAASLFGLESTSKSRCNSSCSTSSLHSRGDPPHLQMQFAAAGDVDPAKVLEDLELLELSEVPEEVRAIEERLFPKDAYQRGDVDVVTAVLSLGRWPVPVQQASPEVVTLDRLAEAQSPKKNMTPGFLLPTATFMKHVAMPIVPGQEAATPIVVSNELVSDLHTVAQYCFIAWTKFATLVPMLSKIMTRGLRRQWRADSYRLWTSRLSTHACRKGYLLVPRSCGELEGLCDDMAAHTSSNAPEWPSIVDLNTWGDALFKTADARALPVGIVEQYMCTHTLSRVSGHGETIQGHFHSEAEKATRSPGEERIISQSRRRGGLFLEAFSEENEEVLAQSLVDNDRGARHVIIVVHGYEGTAFDMRMLKNWLRVLLPESIVFASKANESSSELPLAEMGGILAKEVRSFLLDKAPWIVSGEGGRLSFVGHSIGSLIVRSALTDPLLRLFLPRLHCFISLASPHLGQMFSRSQIVQSGIWAITKLRRADVLTELKLLDHRDKEQTCLYSLSQQSGLECFNHLILVGSHQDDYVPLHSARIQICEEAEKASEKEGGPLLIRMAANLVAPCKPSGIIRMCLRTDFSKVGEASPSNQATNECPPSLLRSPFRFVAALLLTLRMCKLRGSANFAGVVKSGHHDWPCGPHRVPR</sequence>
<dbReference type="Gene3D" id="3.40.50.1820">
    <property type="entry name" value="alpha/beta hydrolase"/>
    <property type="match status" value="1"/>
</dbReference>
<comment type="similarity">
    <text evidence="1">Belongs to the FAM135 family.</text>
</comment>
<protein>
    <recommendedName>
        <fullName evidence="2">DUF676 domain-containing protein</fullName>
    </recommendedName>
</protein>
<dbReference type="InterPro" id="IPR044294">
    <property type="entry name" value="Lipase-like"/>
</dbReference>
<dbReference type="PANTHER" id="PTHR12482">
    <property type="entry name" value="LIPASE ROG1-RELATED-RELATED"/>
    <property type="match status" value="1"/>
</dbReference>
<dbReference type="SUPFAM" id="SSF53474">
    <property type="entry name" value="alpha/beta-Hydrolases"/>
    <property type="match status" value="1"/>
</dbReference>
<dbReference type="EMBL" id="HBEA01017824">
    <property type="protein sequence ID" value="CAD8264030.1"/>
    <property type="molecule type" value="Transcribed_RNA"/>
</dbReference>
<proteinExistence type="inferred from homology"/>
<dbReference type="Pfam" id="PF12394">
    <property type="entry name" value="DUF3657"/>
    <property type="match status" value="1"/>
</dbReference>
<evidence type="ECO:0000313" key="3">
    <source>
        <dbReference type="EMBL" id="CAD8264030.1"/>
    </source>
</evidence>
<evidence type="ECO:0000256" key="1">
    <source>
        <dbReference type="ARBA" id="ARBA00007949"/>
    </source>
</evidence>
<dbReference type="InterPro" id="IPR029058">
    <property type="entry name" value="AB_hydrolase_fold"/>
</dbReference>
<organism evidence="3">
    <name type="scientific">Pinguiococcus pyrenoidosus</name>
    <dbReference type="NCBI Taxonomy" id="172671"/>
    <lineage>
        <taxon>Eukaryota</taxon>
        <taxon>Sar</taxon>
        <taxon>Stramenopiles</taxon>
        <taxon>Ochrophyta</taxon>
        <taxon>Pinguiophyceae</taxon>
        <taxon>Pinguiochrysidales</taxon>
        <taxon>Pinguiochrysidaceae</taxon>
        <taxon>Pinguiococcus</taxon>
    </lineage>
</organism>
<evidence type="ECO:0000259" key="2">
    <source>
        <dbReference type="Pfam" id="PF05057"/>
    </source>
</evidence>
<dbReference type="InterPro" id="IPR007751">
    <property type="entry name" value="DUF676_lipase-like"/>
</dbReference>